<feature type="region of interest" description="Disordered" evidence="6">
    <location>
        <begin position="1"/>
        <end position="55"/>
    </location>
</feature>
<dbReference type="PANTHER" id="PTHR47348">
    <property type="entry name" value="MEIOTICALLY UP-REGULATED GENE 190 PROTEIN"/>
    <property type="match status" value="1"/>
</dbReference>
<sequence length="1080" mass="123618">MAAAAAVGTTPAPPLFNINKSLNSSDTTTESKLQHQPNIKIKEKYPARKSSQEDGLQQQGSFIMINAFYVLQPVQQPNINKRPAASDNFPTQMKYGGNGSLPNQTTSLPENVSEVGGPLPDNVHNTSTSVGTQSDTRVESEVQKENEKDQKEDDNTLSECFKLRFPQPLRPVKPNQLIQGLELNALKYLVITCFTCYFFGRFHVGYFFGFVSIFVSAMSYWLLGTESQEGLNWQLEKQEGVKTLYDARGETVEWMNYFLEKIWRSIDPNVFVIVEDILEDTLESLAPAVIKTAKVTDLDIGVHAPRISKIRIFPPMPGQPDEAMFGEAAFIFQSLPTGMSSSALNKSTSTPPGMGIRFKTGLKTPIDIKAQLVKVRGKLRFKILTSPDMPFVSKVTISFVDVPTVETNVMPISKHMNVMKLPMMKSLVNEAVKLGFTDLVDPKSMTLDIKELIGAASQDTSAIGVVKVEVRQARRNATLDLQDMKDAYATISVSSQERKSVTSTRVLTNDENPRWNENLYILVHQDEIVNKATVDLKVYDADKVKPDDSWGCASISVKDIVCGKIDKLDNVIDWCKQERTVFDGWAPLDDKHNLEESKVKLDFRMTFHPKYISPPPPTFMTMLERNKMTEEQKELEEEELNPIHKSGILSVQITEAADLEIGDPEMITCDEFKHPYSPHQIVNPYAVIYLNDTKVYETRAKLRNPCPHWNADVEKLIKDYDSAFFRVSVKTNMDLERDPVLGTRVFYLKDVFEDQQDKFKETERWVALANGIGFGKILLNLKYKPVKLFLPRELRGSDVGTMIVDRVQFKNLKRPFSTHYMRSTKATLALNVDPVILKRLKHRDLIKQRNEELGQNDDMMVWQKDRPLYFPLSMRYRTALYVYVNQGSIYTNKAMGRLWLKSVCDGSWQEATIGLYDYMRPDDCNKNEDDWSPDDNLYGQVVVRFKIVPGFSPVHTHLRSFQLDMLGADPFHDDALRHKVEQWIEEANDQEQNEIIREEDERRRESYNTEISEVYGDEEQEADKEFLEDLQKYKVKNRNIPRLFVFRKLSRGTDALRHHVQTVREGFNSENRASRSVERE</sequence>
<feature type="domain" description="SMP-LTD" evidence="9">
    <location>
        <begin position="248"/>
        <end position="450"/>
    </location>
</feature>
<evidence type="ECO:0000256" key="4">
    <source>
        <dbReference type="ARBA" id="ARBA00023121"/>
    </source>
</evidence>
<evidence type="ECO:0000259" key="9">
    <source>
        <dbReference type="PROSITE" id="PS51847"/>
    </source>
</evidence>
<dbReference type="PANTHER" id="PTHR47348:SF3">
    <property type="entry name" value="MEIOTICALLY UP-REGULATED GENE 190 PROTEIN"/>
    <property type="match status" value="1"/>
</dbReference>
<organism evidence="10 11">
    <name type="scientific">Circinella minor</name>
    <dbReference type="NCBI Taxonomy" id="1195481"/>
    <lineage>
        <taxon>Eukaryota</taxon>
        <taxon>Fungi</taxon>
        <taxon>Fungi incertae sedis</taxon>
        <taxon>Mucoromycota</taxon>
        <taxon>Mucoromycotina</taxon>
        <taxon>Mucoromycetes</taxon>
        <taxon>Mucorales</taxon>
        <taxon>Lichtheimiaceae</taxon>
        <taxon>Circinella</taxon>
    </lineage>
</organism>
<feature type="transmembrane region" description="Helical" evidence="7">
    <location>
        <begin position="204"/>
        <end position="223"/>
    </location>
</feature>
<feature type="compositionally biased region" description="Polar residues" evidence="6">
    <location>
        <begin position="100"/>
        <end position="110"/>
    </location>
</feature>
<dbReference type="InterPro" id="IPR035892">
    <property type="entry name" value="C2_domain_sf"/>
</dbReference>
<comment type="caution">
    <text evidence="10">The sequence shown here is derived from an EMBL/GenBank/DDBJ whole genome shotgun (WGS) entry which is preliminary data.</text>
</comment>
<dbReference type="CDD" id="cd00030">
    <property type="entry name" value="C2"/>
    <property type="match status" value="1"/>
</dbReference>
<evidence type="ECO:0008006" key="12">
    <source>
        <dbReference type="Google" id="ProtNLM"/>
    </source>
</evidence>
<dbReference type="GO" id="GO:0016020">
    <property type="term" value="C:membrane"/>
    <property type="evidence" value="ECO:0007669"/>
    <property type="project" value="UniProtKB-SubCell"/>
</dbReference>
<dbReference type="EMBL" id="JAEPRB010000037">
    <property type="protein sequence ID" value="KAG2224803.1"/>
    <property type="molecule type" value="Genomic_DNA"/>
</dbReference>
<keyword evidence="5 7" id="KW-0472">Membrane</keyword>
<name>A0A8H7SB52_9FUNG</name>
<feature type="compositionally biased region" description="Basic and acidic residues" evidence="6">
    <location>
        <begin position="40"/>
        <end position="52"/>
    </location>
</feature>
<feature type="domain" description="C2" evidence="8">
    <location>
        <begin position="627"/>
        <end position="766"/>
    </location>
</feature>
<feature type="domain" description="C2" evidence="8">
    <location>
        <begin position="441"/>
        <end position="572"/>
    </location>
</feature>
<feature type="compositionally biased region" description="Polar residues" evidence="6">
    <location>
        <begin position="18"/>
        <end position="37"/>
    </location>
</feature>
<evidence type="ECO:0000256" key="3">
    <source>
        <dbReference type="ARBA" id="ARBA00023055"/>
    </source>
</evidence>
<dbReference type="InterPro" id="IPR000008">
    <property type="entry name" value="C2_dom"/>
</dbReference>
<dbReference type="SUPFAM" id="SSF49562">
    <property type="entry name" value="C2 domain (Calcium/lipid-binding domain, CaLB)"/>
    <property type="match status" value="2"/>
</dbReference>
<evidence type="ECO:0000313" key="11">
    <source>
        <dbReference type="Proteomes" id="UP000646827"/>
    </source>
</evidence>
<keyword evidence="7" id="KW-0812">Transmembrane</keyword>
<feature type="compositionally biased region" description="Basic and acidic residues" evidence="6">
    <location>
        <begin position="136"/>
        <end position="153"/>
    </location>
</feature>
<dbReference type="AlphaFoldDB" id="A0A8H7SB52"/>
<keyword evidence="11" id="KW-1185">Reference proteome</keyword>
<feature type="compositionally biased region" description="Polar residues" evidence="6">
    <location>
        <begin position="123"/>
        <end position="135"/>
    </location>
</feature>
<dbReference type="GO" id="GO:0006869">
    <property type="term" value="P:lipid transport"/>
    <property type="evidence" value="ECO:0007669"/>
    <property type="project" value="UniProtKB-KW"/>
</dbReference>
<feature type="region of interest" description="Disordered" evidence="6">
    <location>
        <begin position="79"/>
        <end position="153"/>
    </location>
</feature>
<dbReference type="GO" id="GO:0008289">
    <property type="term" value="F:lipid binding"/>
    <property type="evidence" value="ECO:0007669"/>
    <property type="project" value="UniProtKB-KW"/>
</dbReference>
<evidence type="ECO:0000259" key="8">
    <source>
        <dbReference type="PROSITE" id="PS50004"/>
    </source>
</evidence>
<evidence type="ECO:0000256" key="7">
    <source>
        <dbReference type="SAM" id="Phobius"/>
    </source>
</evidence>
<dbReference type="Pfam" id="PF25669">
    <property type="entry name" value="SMP_MUG190-like"/>
    <property type="match status" value="2"/>
</dbReference>
<dbReference type="Gene3D" id="2.60.40.150">
    <property type="entry name" value="C2 domain"/>
    <property type="match status" value="2"/>
</dbReference>
<protein>
    <recommendedName>
        <fullName evidence="12">C2 domain-containing protein</fullName>
    </recommendedName>
</protein>
<accession>A0A8H7SB52</accession>
<dbReference type="CDD" id="cd21676">
    <property type="entry name" value="SMP_Mug190"/>
    <property type="match status" value="1"/>
</dbReference>
<dbReference type="PROSITE" id="PS50004">
    <property type="entry name" value="C2"/>
    <property type="match status" value="2"/>
</dbReference>
<dbReference type="Proteomes" id="UP000646827">
    <property type="component" value="Unassembled WGS sequence"/>
</dbReference>
<comment type="subcellular location">
    <subcellularLocation>
        <location evidence="1">Membrane</location>
    </subcellularLocation>
</comment>
<dbReference type="Pfam" id="PF00168">
    <property type="entry name" value="C2"/>
    <property type="match status" value="2"/>
</dbReference>
<gene>
    <name evidence="10" type="ORF">INT45_005327</name>
</gene>
<keyword evidence="4" id="KW-0446">Lipid-binding</keyword>
<dbReference type="InterPro" id="IPR031468">
    <property type="entry name" value="SMP_LBD"/>
</dbReference>
<evidence type="ECO:0000256" key="6">
    <source>
        <dbReference type="SAM" id="MobiDB-lite"/>
    </source>
</evidence>
<keyword evidence="3" id="KW-0445">Lipid transport</keyword>
<evidence type="ECO:0000256" key="5">
    <source>
        <dbReference type="ARBA" id="ARBA00023136"/>
    </source>
</evidence>
<dbReference type="OrthoDB" id="419768at2759"/>
<dbReference type="SMART" id="SM00239">
    <property type="entry name" value="C2"/>
    <property type="match status" value="2"/>
</dbReference>
<keyword evidence="7" id="KW-1133">Transmembrane helix</keyword>
<evidence type="ECO:0000256" key="2">
    <source>
        <dbReference type="ARBA" id="ARBA00022448"/>
    </source>
</evidence>
<keyword evidence="2" id="KW-0813">Transport</keyword>
<reference evidence="10 11" key="1">
    <citation type="submission" date="2020-12" db="EMBL/GenBank/DDBJ databases">
        <title>Metabolic potential, ecology and presence of endohyphal bacteria is reflected in genomic diversity of Mucoromycotina.</title>
        <authorList>
            <person name="Muszewska A."/>
            <person name="Okrasinska A."/>
            <person name="Steczkiewicz K."/>
            <person name="Drgas O."/>
            <person name="Orlowska M."/>
            <person name="Perlinska-Lenart U."/>
            <person name="Aleksandrzak-Piekarczyk T."/>
            <person name="Szatraj K."/>
            <person name="Zielenkiewicz U."/>
            <person name="Pilsyk S."/>
            <person name="Malc E."/>
            <person name="Mieczkowski P."/>
            <person name="Kruszewska J.S."/>
            <person name="Biernat P."/>
            <person name="Pawlowska J."/>
        </authorList>
    </citation>
    <scope>NUCLEOTIDE SEQUENCE [LARGE SCALE GENOMIC DNA]</scope>
    <source>
        <strain evidence="10 11">CBS 142.35</strain>
    </source>
</reference>
<dbReference type="PROSITE" id="PS51847">
    <property type="entry name" value="SMP"/>
    <property type="match status" value="1"/>
</dbReference>
<proteinExistence type="predicted"/>
<evidence type="ECO:0000313" key="10">
    <source>
        <dbReference type="EMBL" id="KAG2224803.1"/>
    </source>
</evidence>
<evidence type="ECO:0000256" key="1">
    <source>
        <dbReference type="ARBA" id="ARBA00004370"/>
    </source>
</evidence>